<sequence>MSEWGGDKLVLVISAPRLKFFDFDSVFDLELIKFENCAMLEKVNIKVPPEIVWRETHYPNQGYILDITSMYRLEYIWQLQVSLNFCKGKFISCYAAENPLQFRKDKPIEEGKEKRTWLLDGDDVDRNLPSYWKELREYMKVKGDWKIVD</sequence>
<name>A0AAD9WU55_9ROSI</name>
<evidence type="ECO:0000313" key="1">
    <source>
        <dbReference type="EMBL" id="KAK2643949.1"/>
    </source>
</evidence>
<accession>A0AAD9WU55</accession>
<dbReference type="AlphaFoldDB" id="A0AAD9WU55"/>
<dbReference type="Proteomes" id="UP001280121">
    <property type="component" value="Unassembled WGS sequence"/>
</dbReference>
<proteinExistence type="predicted"/>
<dbReference type="EMBL" id="JANJYI010000006">
    <property type="protein sequence ID" value="KAK2643949.1"/>
    <property type="molecule type" value="Genomic_DNA"/>
</dbReference>
<keyword evidence="2" id="KW-1185">Reference proteome</keyword>
<reference evidence="1" key="1">
    <citation type="journal article" date="2023" name="Plant J.">
        <title>Genome sequences and population genomics provide insights into the demographic history, inbreeding, and mutation load of two 'living fossil' tree species of Dipteronia.</title>
        <authorList>
            <person name="Feng Y."/>
            <person name="Comes H.P."/>
            <person name="Chen J."/>
            <person name="Zhu S."/>
            <person name="Lu R."/>
            <person name="Zhang X."/>
            <person name="Li P."/>
            <person name="Qiu J."/>
            <person name="Olsen K.M."/>
            <person name="Qiu Y."/>
        </authorList>
    </citation>
    <scope>NUCLEOTIDE SEQUENCE</scope>
    <source>
        <strain evidence="1">KIB01</strain>
    </source>
</reference>
<evidence type="ECO:0000313" key="2">
    <source>
        <dbReference type="Proteomes" id="UP001280121"/>
    </source>
</evidence>
<organism evidence="1 2">
    <name type="scientific">Dipteronia dyeriana</name>
    <dbReference type="NCBI Taxonomy" id="168575"/>
    <lineage>
        <taxon>Eukaryota</taxon>
        <taxon>Viridiplantae</taxon>
        <taxon>Streptophyta</taxon>
        <taxon>Embryophyta</taxon>
        <taxon>Tracheophyta</taxon>
        <taxon>Spermatophyta</taxon>
        <taxon>Magnoliopsida</taxon>
        <taxon>eudicotyledons</taxon>
        <taxon>Gunneridae</taxon>
        <taxon>Pentapetalae</taxon>
        <taxon>rosids</taxon>
        <taxon>malvids</taxon>
        <taxon>Sapindales</taxon>
        <taxon>Sapindaceae</taxon>
        <taxon>Hippocastanoideae</taxon>
        <taxon>Acereae</taxon>
        <taxon>Dipteronia</taxon>
    </lineage>
</organism>
<gene>
    <name evidence="1" type="ORF">Ddye_019144</name>
</gene>
<protein>
    <submittedName>
        <fullName evidence="1">Uncharacterized protein</fullName>
    </submittedName>
</protein>
<comment type="caution">
    <text evidence="1">The sequence shown here is derived from an EMBL/GenBank/DDBJ whole genome shotgun (WGS) entry which is preliminary data.</text>
</comment>